<feature type="domain" description="Phospholipid/glycerol acyltransferase" evidence="5">
    <location>
        <begin position="80"/>
        <end position="204"/>
    </location>
</feature>
<dbReference type="PANTHER" id="PTHR10983:SF16">
    <property type="entry name" value="LYSOCARDIOLIPIN ACYLTRANSFERASE 1"/>
    <property type="match status" value="1"/>
</dbReference>
<sequence length="378" mass="43942">MIKQLRGILFVILLFGSALLGSVFLITPVLPLIVISPKHWRTCADRLVGYWITFSASLCELLFGTKFYVTGDLIDRDQPGIMIMNHRTRLDWLFFWNALYKMDPWLLTTEKILLKAPLKYLPGAGWAMECGAYIFLKRKVETDLDLIDNMVSYYKESGNSYQLLLFPEGTDRCEHSAMVSDNYAKKNNLPKYQYVLHPRTTGFSFLLQNMLKKDYLKYVYDVTVGYPKELVTGETEIIKHGLFPKEVHFDIRRYDISEIAKESEDDIANWLCKVWAHKEDRLARFYQKENKFVPSGEQFVWPVETTGIGYYCAFIFWVVSFVAWVFLIYSSLAMKVFFGLSCLFFISCEIYLHGVTTLFIETHNVSKISPVEVSQCNK</sequence>
<name>A0A0N5AZV1_9BILA</name>
<dbReference type="Pfam" id="PF16076">
    <property type="entry name" value="Acyltransf_C"/>
    <property type="match status" value="1"/>
</dbReference>
<dbReference type="Pfam" id="PF01553">
    <property type="entry name" value="Acyltransferase"/>
    <property type="match status" value="1"/>
</dbReference>
<dbReference type="GO" id="GO:0036149">
    <property type="term" value="P:phosphatidylinositol acyl-chain remodeling"/>
    <property type="evidence" value="ECO:0007669"/>
    <property type="project" value="TreeGrafter"/>
</dbReference>
<comment type="similarity">
    <text evidence="1">Belongs to the 1-acyl-sn-glycerol-3-phosphate acyltransferase family.</text>
</comment>
<dbReference type="Proteomes" id="UP000046393">
    <property type="component" value="Unplaced"/>
</dbReference>
<dbReference type="STRING" id="451379.A0A0N5AZV1"/>
<feature type="transmembrane region" description="Helical" evidence="4">
    <location>
        <begin position="308"/>
        <end position="329"/>
    </location>
</feature>
<keyword evidence="4" id="KW-0472">Membrane</keyword>
<feature type="transmembrane region" description="Helical" evidence="4">
    <location>
        <begin position="336"/>
        <end position="360"/>
    </location>
</feature>
<evidence type="ECO:0000313" key="7">
    <source>
        <dbReference type="WBParaSite" id="SMUV_0001053101-mRNA-1"/>
    </source>
</evidence>
<proteinExistence type="inferred from homology"/>
<keyword evidence="2" id="KW-0808">Transferase</keyword>
<dbReference type="WBParaSite" id="SMUV_0001053101-mRNA-1">
    <property type="protein sequence ID" value="SMUV_0001053101-mRNA-1"/>
    <property type="gene ID" value="SMUV_0001053101"/>
</dbReference>
<dbReference type="InterPro" id="IPR032098">
    <property type="entry name" value="Acyltransf_C"/>
</dbReference>
<keyword evidence="4" id="KW-0812">Transmembrane</keyword>
<evidence type="ECO:0000256" key="1">
    <source>
        <dbReference type="ARBA" id="ARBA00008655"/>
    </source>
</evidence>
<keyword evidence="3" id="KW-0012">Acyltransferase</keyword>
<evidence type="ECO:0000259" key="5">
    <source>
        <dbReference type="SMART" id="SM00563"/>
    </source>
</evidence>
<evidence type="ECO:0000256" key="2">
    <source>
        <dbReference type="ARBA" id="ARBA00022679"/>
    </source>
</evidence>
<dbReference type="InterPro" id="IPR002123">
    <property type="entry name" value="Plipid/glycerol_acylTrfase"/>
</dbReference>
<reference evidence="7" key="1">
    <citation type="submission" date="2017-02" db="UniProtKB">
        <authorList>
            <consortium name="WormBaseParasite"/>
        </authorList>
    </citation>
    <scope>IDENTIFICATION</scope>
</reference>
<dbReference type="GO" id="GO:0016746">
    <property type="term" value="F:acyltransferase activity"/>
    <property type="evidence" value="ECO:0007669"/>
    <property type="project" value="UniProtKB-KW"/>
</dbReference>
<organism evidence="6 7">
    <name type="scientific">Syphacia muris</name>
    <dbReference type="NCBI Taxonomy" id="451379"/>
    <lineage>
        <taxon>Eukaryota</taxon>
        <taxon>Metazoa</taxon>
        <taxon>Ecdysozoa</taxon>
        <taxon>Nematoda</taxon>
        <taxon>Chromadorea</taxon>
        <taxon>Rhabditida</taxon>
        <taxon>Spirurina</taxon>
        <taxon>Oxyuridomorpha</taxon>
        <taxon>Oxyuroidea</taxon>
        <taxon>Oxyuridae</taxon>
        <taxon>Syphacia</taxon>
    </lineage>
</organism>
<accession>A0A0N5AZV1</accession>
<evidence type="ECO:0000313" key="6">
    <source>
        <dbReference type="Proteomes" id="UP000046393"/>
    </source>
</evidence>
<dbReference type="SMART" id="SM00563">
    <property type="entry name" value="PlsC"/>
    <property type="match status" value="1"/>
</dbReference>
<keyword evidence="6" id="KW-1185">Reference proteome</keyword>
<protein>
    <submittedName>
        <fullName evidence="7">PlsC domain-containing protein</fullName>
    </submittedName>
</protein>
<dbReference type="SUPFAM" id="SSF69593">
    <property type="entry name" value="Glycerol-3-phosphate (1)-acyltransferase"/>
    <property type="match status" value="1"/>
</dbReference>
<dbReference type="GO" id="GO:0005783">
    <property type="term" value="C:endoplasmic reticulum"/>
    <property type="evidence" value="ECO:0007669"/>
    <property type="project" value="TreeGrafter"/>
</dbReference>
<evidence type="ECO:0000256" key="3">
    <source>
        <dbReference type="ARBA" id="ARBA00023315"/>
    </source>
</evidence>
<dbReference type="CDD" id="cd07990">
    <property type="entry name" value="LPLAT_LCLAT1-like"/>
    <property type="match status" value="1"/>
</dbReference>
<dbReference type="PANTHER" id="PTHR10983">
    <property type="entry name" value="1-ACYLGLYCEROL-3-PHOSPHATE ACYLTRANSFERASE-RELATED"/>
    <property type="match status" value="1"/>
</dbReference>
<evidence type="ECO:0000256" key="4">
    <source>
        <dbReference type="SAM" id="Phobius"/>
    </source>
</evidence>
<keyword evidence="4" id="KW-1133">Transmembrane helix</keyword>
<dbReference type="AlphaFoldDB" id="A0A0N5AZV1"/>